<dbReference type="InterPro" id="IPR007730">
    <property type="entry name" value="SPOR-like_dom"/>
</dbReference>
<dbReference type="Gene3D" id="3.30.70.1070">
    <property type="entry name" value="Sporulation related repeat"/>
    <property type="match status" value="1"/>
</dbReference>
<feature type="domain" description="SPOR" evidence="3">
    <location>
        <begin position="175"/>
        <end position="256"/>
    </location>
</feature>
<proteinExistence type="predicted"/>
<keyword evidence="2" id="KW-1133">Transmembrane helix</keyword>
<dbReference type="InterPro" id="IPR036680">
    <property type="entry name" value="SPOR-like_sf"/>
</dbReference>
<protein>
    <submittedName>
        <fullName evidence="4">SPOR domain-containing protein</fullName>
    </submittedName>
</protein>
<dbReference type="EMBL" id="CP053015">
    <property type="protein sequence ID" value="QJQ33321.1"/>
    <property type="molecule type" value="Genomic_DNA"/>
</dbReference>
<accession>A0A6M4B1M1</accession>
<keyword evidence="5" id="KW-1185">Reference proteome</keyword>
<evidence type="ECO:0000313" key="5">
    <source>
        <dbReference type="Proteomes" id="UP000503018"/>
    </source>
</evidence>
<evidence type="ECO:0000259" key="3">
    <source>
        <dbReference type="PROSITE" id="PS51724"/>
    </source>
</evidence>
<dbReference type="GO" id="GO:0042834">
    <property type="term" value="F:peptidoglycan binding"/>
    <property type="evidence" value="ECO:0007669"/>
    <property type="project" value="InterPro"/>
</dbReference>
<organism evidence="4 5">
    <name type="scientific">Sphingomonas lacunae</name>
    <dbReference type="NCBI Taxonomy" id="2698828"/>
    <lineage>
        <taxon>Bacteria</taxon>
        <taxon>Pseudomonadati</taxon>
        <taxon>Pseudomonadota</taxon>
        <taxon>Alphaproteobacteria</taxon>
        <taxon>Sphingomonadales</taxon>
        <taxon>Sphingomonadaceae</taxon>
        <taxon>Sphingomonas</taxon>
    </lineage>
</organism>
<dbReference type="Proteomes" id="UP000503018">
    <property type="component" value="Chromosome"/>
</dbReference>
<dbReference type="Pfam" id="PF05036">
    <property type="entry name" value="SPOR"/>
    <property type="match status" value="1"/>
</dbReference>
<evidence type="ECO:0000313" key="4">
    <source>
        <dbReference type="EMBL" id="QJQ33321.1"/>
    </source>
</evidence>
<feature type="compositionally biased region" description="Low complexity" evidence="1">
    <location>
        <begin position="120"/>
        <end position="139"/>
    </location>
</feature>
<name>A0A6M4B1M1_9SPHN</name>
<feature type="region of interest" description="Disordered" evidence="1">
    <location>
        <begin position="1"/>
        <end position="22"/>
    </location>
</feature>
<dbReference type="RefSeq" id="WP_169947461.1">
    <property type="nucleotide sequence ID" value="NZ_CP053015.1"/>
</dbReference>
<dbReference type="KEGG" id="slan:GV829_13465"/>
<feature type="compositionally biased region" description="Basic and acidic residues" evidence="1">
    <location>
        <begin position="1"/>
        <end position="18"/>
    </location>
</feature>
<keyword evidence="2" id="KW-0472">Membrane</keyword>
<sequence>MNEPDSKPLHFEEEERLPWLEPIEDAEERDTSLGRLVGLVLTGLVGIGVVVGGLWWWQNNGGRPRGELIAAPEGNYRVPPPAEPGRFDGDGNIAVAAAEGVETPGQVDPNQLPEAPVPPAVAGGSPAPTVVAPASRPASLPQPKGVVASAPVAPARPAAAAPVAPAPRPAAPAAAPATGGGMIQLGAFASEATAARAWDDLKGRFTWLGPVNRSIVAGEVNGRTVYRLRAAAGSASAARDLCGRLRIAGEDCLILP</sequence>
<dbReference type="AlphaFoldDB" id="A0A6M4B1M1"/>
<feature type="transmembrane region" description="Helical" evidence="2">
    <location>
        <begin position="36"/>
        <end position="57"/>
    </location>
</feature>
<evidence type="ECO:0000256" key="2">
    <source>
        <dbReference type="SAM" id="Phobius"/>
    </source>
</evidence>
<evidence type="ECO:0000256" key="1">
    <source>
        <dbReference type="SAM" id="MobiDB-lite"/>
    </source>
</evidence>
<feature type="region of interest" description="Disordered" evidence="1">
    <location>
        <begin position="103"/>
        <end position="145"/>
    </location>
</feature>
<gene>
    <name evidence="4" type="ORF">GV829_13465</name>
</gene>
<reference evidence="4 5" key="1">
    <citation type="submission" date="2020-01" db="EMBL/GenBank/DDBJ databases">
        <title>Sphingomonas sp. strain CSW-10.</title>
        <authorList>
            <person name="Chen W.-M."/>
        </authorList>
    </citation>
    <scope>NUCLEOTIDE SEQUENCE [LARGE SCALE GENOMIC DNA]</scope>
    <source>
        <strain evidence="4 5">CSW-10</strain>
    </source>
</reference>
<keyword evidence="2" id="KW-0812">Transmembrane</keyword>
<dbReference type="PROSITE" id="PS51724">
    <property type="entry name" value="SPOR"/>
    <property type="match status" value="1"/>
</dbReference>